<accession>A0AAV9E6Q7</accession>
<evidence type="ECO:0000313" key="2">
    <source>
        <dbReference type="Proteomes" id="UP001180020"/>
    </source>
</evidence>
<name>A0AAV9E6Q7_ACOCL</name>
<organism evidence="1 2">
    <name type="scientific">Acorus calamus</name>
    <name type="common">Sweet flag</name>
    <dbReference type="NCBI Taxonomy" id="4465"/>
    <lineage>
        <taxon>Eukaryota</taxon>
        <taxon>Viridiplantae</taxon>
        <taxon>Streptophyta</taxon>
        <taxon>Embryophyta</taxon>
        <taxon>Tracheophyta</taxon>
        <taxon>Spermatophyta</taxon>
        <taxon>Magnoliopsida</taxon>
        <taxon>Liliopsida</taxon>
        <taxon>Acoraceae</taxon>
        <taxon>Acorus</taxon>
    </lineage>
</organism>
<evidence type="ECO:0000313" key="1">
    <source>
        <dbReference type="EMBL" id="KAK1308688.1"/>
    </source>
</evidence>
<sequence>MKDPKLQKNALNGNSPDLEIISIVITVIKHVCPESNLLMSNWTIAAKTSVSIMCSFLSFLKGFGT</sequence>
<gene>
    <name evidence="1" type="ORF">QJS10_CPA09g01239</name>
</gene>
<keyword evidence="2" id="KW-1185">Reference proteome</keyword>
<dbReference type="EMBL" id="JAUJYO010000009">
    <property type="protein sequence ID" value="KAK1308688.1"/>
    <property type="molecule type" value="Genomic_DNA"/>
</dbReference>
<comment type="caution">
    <text evidence="1">The sequence shown here is derived from an EMBL/GenBank/DDBJ whole genome shotgun (WGS) entry which is preliminary data.</text>
</comment>
<dbReference type="AlphaFoldDB" id="A0AAV9E6Q7"/>
<protein>
    <submittedName>
        <fullName evidence="1">Uncharacterized protein</fullName>
    </submittedName>
</protein>
<dbReference type="Proteomes" id="UP001180020">
    <property type="component" value="Unassembled WGS sequence"/>
</dbReference>
<proteinExistence type="predicted"/>
<reference evidence="1" key="2">
    <citation type="submission" date="2023-06" db="EMBL/GenBank/DDBJ databases">
        <authorList>
            <person name="Ma L."/>
            <person name="Liu K.-W."/>
            <person name="Li Z."/>
            <person name="Hsiao Y.-Y."/>
            <person name="Qi Y."/>
            <person name="Fu T."/>
            <person name="Tang G."/>
            <person name="Zhang D."/>
            <person name="Sun W.-H."/>
            <person name="Liu D.-K."/>
            <person name="Li Y."/>
            <person name="Chen G.-Z."/>
            <person name="Liu X.-D."/>
            <person name="Liao X.-Y."/>
            <person name="Jiang Y.-T."/>
            <person name="Yu X."/>
            <person name="Hao Y."/>
            <person name="Huang J."/>
            <person name="Zhao X.-W."/>
            <person name="Ke S."/>
            <person name="Chen Y.-Y."/>
            <person name="Wu W.-L."/>
            <person name="Hsu J.-L."/>
            <person name="Lin Y.-F."/>
            <person name="Huang M.-D."/>
            <person name="Li C.-Y."/>
            <person name="Huang L."/>
            <person name="Wang Z.-W."/>
            <person name="Zhao X."/>
            <person name="Zhong W.-Y."/>
            <person name="Peng D.-H."/>
            <person name="Ahmad S."/>
            <person name="Lan S."/>
            <person name="Zhang J.-S."/>
            <person name="Tsai W.-C."/>
            <person name="Van De Peer Y."/>
            <person name="Liu Z.-J."/>
        </authorList>
    </citation>
    <scope>NUCLEOTIDE SEQUENCE</scope>
    <source>
        <strain evidence="1">CP</strain>
        <tissue evidence="1">Leaves</tissue>
    </source>
</reference>
<reference evidence="1" key="1">
    <citation type="journal article" date="2023" name="Nat. Commun.">
        <title>Diploid and tetraploid genomes of Acorus and the evolution of monocots.</title>
        <authorList>
            <person name="Ma L."/>
            <person name="Liu K.W."/>
            <person name="Li Z."/>
            <person name="Hsiao Y.Y."/>
            <person name="Qi Y."/>
            <person name="Fu T."/>
            <person name="Tang G.D."/>
            <person name="Zhang D."/>
            <person name="Sun W.H."/>
            <person name="Liu D.K."/>
            <person name="Li Y."/>
            <person name="Chen G.Z."/>
            <person name="Liu X.D."/>
            <person name="Liao X.Y."/>
            <person name="Jiang Y.T."/>
            <person name="Yu X."/>
            <person name="Hao Y."/>
            <person name="Huang J."/>
            <person name="Zhao X.W."/>
            <person name="Ke S."/>
            <person name="Chen Y.Y."/>
            <person name="Wu W.L."/>
            <person name="Hsu J.L."/>
            <person name="Lin Y.F."/>
            <person name="Huang M.D."/>
            <person name="Li C.Y."/>
            <person name="Huang L."/>
            <person name="Wang Z.W."/>
            <person name="Zhao X."/>
            <person name="Zhong W.Y."/>
            <person name="Peng D.H."/>
            <person name="Ahmad S."/>
            <person name="Lan S."/>
            <person name="Zhang J.S."/>
            <person name="Tsai W.C."/>
            <person name="Van de Peer Y."/>
            <person name="Liu Z.J."/>
        </authorList>
    </citation>
    <scope>NUCLEOTIDE SEQUENCE</scope>
    <source>
        <strain evidence="1">CP</strain>
    </source>
</reference>